<keyword evidence="3" id="KW-1185">Reference proteome</keyword>
<dbReference type="RefSeq" id="WP_123389729.1">
    <property type="nucleotide sequence ID" value="NZ_RKHO01000001.1"/>
</dbReference>
<dbReference type="OrthoDB" id="9774199at2"/>
<organism evidence="2 3">
    <name type="scientific">Nocardioides aurantiacus</name>
    <dbReference type="NCBI Taxonomy" id="86796"/>
    <lineage>
        <taxon>Bacteria</taxon>
        <taxon>Bacillati</taxon>
        <taxon>Actinomycetota</taxon>
        <taxon>Actinomycetes</taxon>
        <taxon>Propionibacteriales</taxon>
        <taxon>Nocardioidaceae</taxon>
        <taxon>Nocardioides</taxon>
    </lineage>
</organism>
<dbReference type="Proteomes" id="UP000281738">
    <property type="component" value="Unassembled WGS sequence"/>
</dbReference>
<dbReference type="SUPFAM" id="SSF51735">
    <property type="entry name" value="NAD(P)-binding Rossmann-fold domains"/>
    <property type="match status" value="1"/>
</dbReference>
<name>A0A3N2CT91_9ACTN</name>
<gene>
    <name evidence="2" type="ORF">EDD33_1454</name>
</gene>
<evidence type="ECO:0000259" key="1">
    <source>
        <dbReference type="Pfam" id="PF01370"/>
    </source>
</evidence>
<dbReference type="Gene3D" id="3.40.50.720">
    <property type="entry name" value="NAD(P)-binding Rossmann-like Domain"/>
    <property type="match status" value="1"/>
</dbReference>
<accession>A0A3N2CT91</accession>
<reference evidence="2 3" key="1">
    <citation type="submission" date="2018-11" db="EMBL/GenBank/DDBJ databases">
        <title>Sequencing the genomes of 1000 actinobacteria strains.</title>
        <authorList>
            <person name="Klenk H.-P."/>
        </authorList>
    </citation>
    <scope>NUCLEOTIDE SEQUENCE [LARGE SCALE GENOMIC DNA]</scope>
    <source>
        <strain evidence="2 3">DSM 12652</strain>
    </source>
</reference>
<sequence length="353" mass="37833">MRLLVIGASGYVGSRLVPAFLEAGHEVVAASSSQPRPDRFAWGHDVEWRRCDVTDVDQVADALEDVDGVCYLVHSLDRRSFEDRDRVGAETVRDAVLASDVTRVVYLSGLVPDVPTQDLSGHISSRLEVEEILAEAASPTCSVVSLRAGVVVGAGSTSFEVIRQLATLLVVQPVPTWLEYRVQPIAVTDVLRAMVEAFADDRLTGAVDIGGPSVLPYARLLAECSRAAGLLRIRIPIVSVPSSLVSLGAAAMVAAPFWTVSSLVQSLRHDMVCRPGHTWEPRDGRPLLGIREAMARAFGEPGSTPEAPLPSDAEWTRSRAPLLDELHAPATVRAGASLVLKRARSALSVLPGF</sequence>
<dbReference type="InterPro" id="IPR036291">
    <property type="entry name" value="NAD(P)-bd_dom_sf"/>
</dbReference>
<dbReference type="PANTHER" id="PTHR12126:SF11">
    <property type="entry name" value="NADH DEHYDROGENASE [UBIQUINONE] 1 ALPHA SUBCOMPLEX SUBUNIT 9, MITOCHONDRIAL"/>
    <property type="match status" value="1"/>
</dbReference>
<dbReference type="PANTHER" id="PTHR12126">
    <property type="entry name" value="NADH-UBIQUINONE OXIDOREDUCTASE 39 KDA SUBUNIT-RELATED"/>
    <property type="match status" value="1"/>
</dbReference>
<proteinExistence type="predicted"/>
<protein>
    <submittedName>
        <fullName evidence="2">Uncharacterized protein YbjT (DUF2867 family)</fullName>
    </submittedName>
</protein>
<feature type="domain" description="NAD-dependent epimerase/dehydratase" evidence="1">
    <location>
        <begin position="4"/>
        <end position="200"/>
    </location>
</feature>
<dbReference type="AlphaFoldDB" id="A0A3N2CT91"/>
<dbReference type="InterPro" id="IPR001509">
    <property type="entry name" value="Epimerase_deHydtase"/>
</dbReference>
<comment type="caution">
    <text evidence="2">The sequence shown here is derived from an EMBL/GenBank/DDBJ whole genome shotgun (WGS) entry which is preliminary data.</text>
</comment>
<evidence type="ECO:0000313" key="3">
    <source>
        <dbReference type="Proteomes" id="UP000281738"/>
    </source>
</evidence>
<dbReference type="GO" id="GO:0044877">
    <property type="term" value="F:protein-containing complex binding"/>
    <property type="evidence" value="ECO:0007669"/>
    <property type="project" value="TreeGrafter"/>
</dbReference>
<evidence type="ECO:0000313" key="2">
    <source>
        <dbReference type="EMBL" id="ROR90608.1"/>
    </source>
</evidence>
<dbReference type="EMBL" id="RKHO01000001">
    <property type="protein sequence ID" value="ROR90608.1"/>
    <property type="molecule type" value="Genomic_DNA"/>
</dbReference>
<dbReference type="Pfam" id="PF01370">
    <property type="entry name" value="Epimerase"/>
    <property type="match status" value="1"/>
</dbReference>
<dbReference type="InterPro" id="IPR051207">
    <property type="entry name" value="ComplexI_NDUFA9_subunit"/>
</dbReference>